<gene>
    <name evidence="13" type="ORF">BDV98DRAFT_591335</name>
</gene>
<feature type="region of interest" description="Disordered" evidence="11">
    <location>
        <begin position="304"/>
        <end position="335"/>
    </location>
</feature>
<evidence type="ECO:0000256" key="9">
    <source>
        <dbReference type="PROSITE-ProRule" id="PRU10141"/>
    </source>
</evidence>
<organism evidence="13 14">
    <name type="scientific">Pterulicium gracile</name>
    <dbReference type="NCBI Taxonomy" id="1884261"/>
    <lineage>
        <taxon>Eukaryota</taxon>
        <taxon>Fungi</taxon>
        <taxon>Dikarya</taxon>
        <taxon>Basidiomycota</taxon>
        <taxon>Agaricomycotina</taxon>
        <taxon>Agaricomycetes</taxon>
        <taxon>Agaricomycetidae</taxon>
        <taxon>Agaricales</taxon>
        <taxon>Pleurotineae</taxon>
        <taxon>Pterulaceae</taxon>
        <taxon>Pterulicium</taxon>
    </lineage>
</organism>
<reference evidence="13 14" key="1">
    <citation type="journal article" date="2019" name="Nat. Ecol. Evol.">
        <title>Megaphylogeny resolves global patterns of mushroom evolution.</title>
        <authorList>
            <person name="Varga T."/>
            <person name="Krizsan K."/>
            <person name="Foldi C."/>
            <person name="Dima B."/>
            <person name="Sanchez-Garcia M."/>
            <person name="Sanchez-Ramirez S."/>
            <person name="Szollosi G.J."/>
            <person name="Szarkandi J.G."/>
            <person name="Papp V."/>
            <person name="Albert L."/>
            <person name="Andreopoulos W."/>
            <person name="Angelini C."/>
            <person name="Antonin V."/>
            <person name="Barry K.W."/>
            <person name="Bougher N.L."/>
            <person name="Buchanan P."/>
            <person name="Buyck B."/>
            <person name="Bense V."/>
            <person name="Catcheside P."/>
            <person name="Chovatia M."/>
            <person name="Cooper J."/>
            <person name="Damon W."/>
            <person name="Desjardin D."/>
            <person name="Finy P."/>
            <person name="Geml J."/>
            <person name="Haridas S."/>
            <person name="Hughes K."/>
            <person name="Justo A."/>
            <person name="Karasinski D."/>
            <person name="Kautmanova I."/>
            <person name="Kiss B."/>
            <person name="Kocsube S."/>
            <person name="Kotiranta H."/>
            <person name="LaButti K.M."/>
            <person name="Lechner B.E."/>
            <person name="Liimatainen K."/>
            <person name="Lipzen A."/>
            <person name="Lukacs Z."/>
            <person name="Mihaltcheva S."/>
            <person name="Morgado L.N."/>
            <person name="Niskanen T."/>
            <person name="Noordeloos M.E."/>
            <person name="Ohm R.A."/>
            <person name="Ortiz-Santana B."/>
            <person name="Ovrebo C."/>
            <person name="Racz N."/>
            <person name="Riley R."/>
            <person name="Savchenko A."/>
            <person name="Shiryaev A."/>
            <person name="Soop K."/>
            <person name="Spirin V."/>
            <person name="Szebenyi C."/>
            <person name="Tomsovsky M."/>
            <person name="Tulloss R.E."/>
            <person name="Uehling J."/>
            <person name="Grigoriev I.V."/>
            <person name="Vagvolgyi C."/>
            <person name="Papp T."/>
            <person name="Martin F.M."/>
            <person name="Miettinen O."/>
            <person name="Hibbett D.S."/>
            <person name="Nagy L.G."/>
        </authorList>
    </citation>
    <scope>NUCLEOTIDE SEQUENCE [LARGE SCALE GENOMIC DNA]</scope>
    <source>
        <strain evidence="13 14">CBS 309.79</strain>
    </source>
</reference>
<sequence>MTPRNMAGHTIGFYKLHNLLGEGDFGAVYDATEVEVASQSDAPRYAVKCMKKQDSHLAEYQARELALHKLVSAHPNVVTLHDTIVSDDNSTVSVVMDLCKGGDLLGPISRRELIGKNDEVKKLFLQLIDVVAFCHEKGVFHRDLKPDNVLLDGEGNMFLADFGLSSDEETSKGFGCGTKQYLSPECVGEISRDAYSHRTTDVWALGVILTGMLTGWFPWKMACSLDPCWKAFQADRQWFFDAFNVSNDAAQLLIDIFNVDSSARITLPALRKRFEEMQTFFPDPDTPRKDLTNVNPKPIGMLRERQRGPGAARPNGVKPAVGGAQVMPQVGVGGGRAKLPQRKRVMIAD</sequence>
<comment type="catalytic activity">
    <reaction evidence="7">
        <text>L-threonyl-[protein] + ATP = O-phospho-L-threonyl-[protein] + ADP + H(+)</text>
        <dbReference type="Rhea" id="RHEA:46608"/>
        <dbReference type="Rhea" id="RHEA-COMP:11060"/>
        <dbReference type="Rhea" id="RHEA-COMP:11605"/>
        <dbReference type="ChEBI" id="CHEBI:15378"/>
        <dbReference type="ChEBI" id="CHEBI:30013"/>
        <dbReference type="ChEBI" id="CHEBI:30616"/>
        <dbReference type="ChEBI" id="CHEBI:61977"/>
        <dbReference type="ChEBI" id="CHEBI:456216"/>
        <dbReference type="EC" id="2.7.11.1"/>
    </reaction>
</comment>
<dbReference type="Gene3D" id="1.10.510.10">
    <property type="entry name" value="Transferase(Phosphotransferase) domain 1"/>
    <property type="match status" value="1"/>
</dbReference>
<dbReference type="GO" id="GO:0007165">
    <property type="term" value="P:signal transduction"/>
    <property type="evidence" value="ECO:0007669"/>
    <property type="project" value="TreeGrafter"/>
</dbReference>
<keyword evidence="2 10" id="KW-0723">Serine/threonine-protein kinase</keyword>
<evidence type="ECO:0000256" key="1">
    <source>
        <dbReference type="ARBA" id="ARBA00012513"/>
    </source>
</evidence>
<dbReference type="InterPro" id="IPR008271">
    <property type="entry name" value="Ser/Thr_kinase_AS"/>
</dbReference>
<keyword evidence="5 13" id="KW-0418">Kinase</keyword>
<proteinExistence type="inferred from homology"/>
<evidence type="ECO:0000256" key="8">
    <source>
        <dbReference type="ARBA" id="ARBA00048679"/>
    </source>
</evidence>
<evidence type="ECO:0000256" key="6">
    <source>
        <dbReference type="ARBA" id="ARBA00022840"/>
    </source>
</evidence>
<dbReference type="STRING" id="1884261.A0A5C3QNS8"/>
<dbReference type="Proteomes" id="UP000305067">
    <property type="component" value="Unassembled WGS sequence"/>
</dbReference>
<dbReference type="GO" id="GO:0005524">
    <property type="term" value="F:ATP binding"/>
    <property type="evidence" value="ECO:0007669"/>
    <property type="project" value="UniProtKB-UniRule"/>
</dbReference>
<dbReference type="SMART" id="SM00220">
    <property type="entry name" value="S_TKc"/>
    <property type="match status" value="1"/>
</dbReference>
<dbReference type="PROSITE" id="PS50011">
    <property type="entry name" value="PROTEIN_KINASE_DOM"/>
    <property type="match status" value="1"/>
</dbReference>
<feature type="domain" description="Protein kinase" evidence="12">
    <location>
        <begin position="14"/>
        <end position="281"/>
    </location>
</feature>
<dbReference type="InterPro" id="IPR011009">
    <property type="entry name" value="Kinase-like_dom_sf"/>
</dbReference>
<evidence type="ECO:0000256" key="11">
    <source>
        <dbReference type="SAM" id="MobiDB-lite"/>
    </source>
</evidence>
<dbReference type="SUPFAM" id="SSF56112">
    <property type="entry name" value="Protein kinase-like (PK-like)"/>
    <property type="match status" value="1"/>
</dbReference>
<evidence type="ECO:0000313" key="13">
    <source>
        <dbReference type="EMBL" id="TFL03472.1"/>
    </source>
</evidence>
<dbReference type="EMBL" id="ML178820">
    <property type="protein sequence ID" value="TFL03472.1"/>
    <property type="molecule type" value="Genomic_DNA"/>
</dbReference>
<dbReference type="GO" id="GO:0004674">
    <property type="term" value="F:protein serine/threonine kinase activity"/>
    <property type="evidence" value="ECO:0007669"/>
    <property type="project" value="UniProtKB-KW"/>
</dbReference>
<dbReference type="PANTHER" id="PTHR43895">
    <property type="entry name" value="CALCIUM/CALMODULIN-DEPENDENT PROTEIN KINASE KINASE-RELATED"/>
    <property type="match status" value="1"/>
</dbReference>
<dbReference type="PROSITE" id="PS00108">
    <property type="entry name" value="PROTEIN_KINASE_ST"/>
    <property type="match status" value="1"/>
</dbReference>
<dbReference type="AlphaFoldDB" id="A0A5C3QNS8"/>
<dbReference type="PANTHER" id="PTHR43895:SF32">
    <property type="entry name" value="SERINE_THREONINE-PROTEIN KINASE CHK1"/>
    <property type="match status" value="1"/>
</dbReference>
<protein>
    <recommendedName>
        <fullName evidence="1">non-specific serine/threonine protein kinase</fullName>
        <ecNumber evidence="1">2.7.11.1</ecNumber>
    </recommendedName>
</protein>
<evidence type="ECO:0000256" key="2">
    <source>
        <dbReference type="ARBA" id="ARBA00022527"/>
    </source>
</evidence>
<dbReference type="EC" id="2.7.11.1" evidence="1"/>
<keyword evidence="14" id="KW-1185">Reference proteome</keyword>
<evidence type="ECO:0000256" key="10">
    <source>
        <dbReference type="RuleBase" id="RU000304"/>
    </source>
</evidence>
<comment type="catalytic activity">
    <reaction evidence="8">
        <text>L-seryl-[protein] + ATP = O-phospho-L-seryl-[protein] + ADP + H(+)</text>
        <dbReference type="Rhea" id="RHEA:17989"/>
        <dbReference type="Rhea" id="RHEA-COMP:9863"/>
        <dbReference type="Rhea" id="RHEA-COMP:11604"/>
        <dbReference type="ChEBI" id="CHEBI:15378"/>
        <dbReference type="ChEBI" id="CHEBI:29999"/>
        <dbReference type="ChEBI" id="CHEBI:30616"/>
        <dbReference type="ChEBI" id="CHEBI:83421"/>
        <dbReference type="ChEBI" id="CHEBI:456216"/>
        <dbReference type="EC" id="2.7.11.1"/>
    </reaction>
</comment>
<evidence type="ECO:0000313" key="14">
    <source>
        <dbReference type="Proteomes" id="UP000305067"/>
    </source>
</evidence>
<dbReference type="PROSITE" id="PS00107">
    <property type="entry name" value="PROTEIN_KINASE_ATP"/>
    <property type="match status" value="1"/>
</dbReference>
<dbReference type="InterPro" id="IPR017441">
    <property type="entry name" value="Protein_kinase_ATP_BS"/>
</dbReference>
<evidence type="ECO:0000256" key="7">
    <source>
        <dbReference type="ARBA" id="ARBA00047899"/>
    </source>
</evidence>
<evidence type="ECO:0000256" key="5">
    <source>
        <dbReference type="ARBA" id="ARBA00022777"/>
    </source>
</evidence>
<comment type="similarity">
    <text evidence="10">Belongs to the protein kinase superfamily.</text>
</comment>
<keyword evidence="3" id="KW-0808">Transferase</keyword>
<keyword evidence="4 9" id="KW-0547">Nucleotide-binding</keyword>
<accession>A0A5C3QNS8</accession>
<dbReference type="OrthoDB" id="541276at2759"/>
<name>A0A5C3QNS8_9AGAR</name>
<evidence type="ECO:0000256" key="3">
    <source>
        <dbReference type="ARBA" id="ARBA00022679"/>
    </source>
</evidence>
<dbReference type="InterPro" id="IPR000719">
    <property type="entry name" value="Prot_kinase_dom"/>
</dbReference>
<feature type="binding site" evidence="9">
    <location>
        <position position="48"/>
    </location>
    <ligand>
        <name>ATP</name>
        <dbReference type="ChEBI" id="CHEBI:30616"/>
    </ligand>
</feature>
<dbReference type="Pfam" id="PF00069">
    <property type="entry name" value="Pkinase"/>
    <property type="match status" value="1"/>
</dbReference>
<evidence type="ECO:0000256" key="4">
    <source>
        <dbReference type="ARBA" id="ARBA00022741"/>
    </source>
</evidence>
<keyword evidence="6 9" id="KW-0067">ATP-binding</keyword>
<evidence type="ECO:0000259" key="12">
    <source>
        <dbReference type="PROSITE" id="PS50011"/>
    </source>
</evidence>